<sequence>MGTLGTHLRAQLEALPDNMAITRCYSSLRQQLQDYDGESRILFKLAGTPRAVQILQRAVDSALGILDLFDKPDRVSWHQSLELEREEQVTVLNALKDDDEWLEGEIGGEREQLELLTLLKHGVIRYGDGLKPQELDLISALYDAVVCLSNVVVGDLPDWFATSEQEWSLAVKSSVGGEEKCMSQAAIWAELLHLNIRKFYGAYCVGQATFIHEPGRQLAEKSVVTWEDLLGCARGLHYLHERGIVHQNLSETHLMYSNFNRRGFLSGLDLVHLDNDEVTCFKYGQALDIQAFGFAIFELRYFKIGTQLPDVRPEFVLEDEWNLLSAMCTADASGSLTMEDILYTIGVLAQKETRYPASRERVESEKVVVDLSCYEIQTLGQTIEVALDDIEALCVELDEFVDVNRPMYTRLKDVYDQLNASQEPLPVTLVENFALIVLHFYDMLDQRTLGFQSAVSSLLASKTLAGEMYGLHQDIDLLLRSVPWLNGHAAVHYWQPVLEETRTRQTHELRASANEPLSAVRDITREGERAQALAILQYEASMLYDHTTKRGVELPRWFIPPHQLKLGSHIASGAFGAVYDAAWLGTDVVVKQVFSDQTDSKSREQFRHELDLWFGLNHANLIKLYGACHGGRPFFVCERATFGTLASFVRGKHRKEIWFCLWDAAKGLQHLHDRGIVHGDLKGNNILVCDEYRVKLADFGLSTNTNRDPLGYGEAGDVGAIRWKAPECLVGGRPTFESDMYSFGMCIMEAMTGQFPWGTIPDTVVKRNVLKRKTLPPRPRIFNDSEWEMVQRMCHSDPQRRITIGAVVSMIYNFSI</sequence>
<dbReference type="InterPro" id="IPR000719">
    <property type="entry name" value="Prot_kinase_dom"/>
</dbReference>
<dbReference type="Pfam" id="PF07714">
    <property type="entry name" value="PK_Tyr_Ser-Thr"/>
    <property type="match status" value="1"/>
</dbReference>
<proteinExistence type="predicted"/>
<dbReference type="Proteomes" id="UP000429607">
    <property type="component" value="Unassembled WGS sequence"/>
</dbReference>
<dbReference type="Gene3D" id="3.30.200.20">
    <property type="entry name" value="Phosphorylase Kinase, domain 1"/>
    <property type="match status" value="1"/>
</dbReference>
<dbReference type="PROSITE" id="PS50011">
    <property type="entry name" value="PROTEIN_KINASE_DOM"/>
    <property type="match status" value="1"/>
</dbReference>
<dbReference type="SUPFAM" id="SSF56112">
    <property type="entry name" value="Protein kinase-like (PK-like)"/>
    <property type="match status" value="2"/>
</dbReference>
<dbReference type="EMBL" id="QXFV01002347">
    <property type="protein sequence ID" value="KAE8989108.1"/>
    <property type="molecule type" value="Genomic_DNA"/>
</dbReference>
<evidence type="ECO:0000313" key="5">
    <source>
        <dbReference type="Proteomes" id="UP000434957"/>
    </source>
</evidence>
<dbReference type="InterPro" id="IPR011009">
    <property type="entry name" value="Kinase-like_dom_sf"/>
</dbReference>
<evidence type="ECO:0000313" key="3">
    <source>
        <dbReference type="EMBL" id="KAE9298170.1"/>
    </source>
</evidence>
<accession>A0A6A3J6T6</accession>
<dbReference type="PANTHER" id="PTHR44329">
    <property type="entry name" value="SERINE/THREONINE-PROTEIN KINASE TNNI3K-RELATED"/>
    <property type="match status" value="1"/>
</dbReference>
<dbReference type="SMART" id="SM00220">
    <property type="entry name" value="S_TKc"/>
    <property type="match status" value="1"/>
</dbReference>
<gene>
    <name evidence="2" type="ORF">PR001_g21859</name>
    <name evidence="3" type="ORF">PR003_g23310</name>
</gene>
<dbReference type="InterPro" id="IPR008271">
    <property type="entry name" value="Ser/Thr_kinase_AS"/>
</dbReference>
<comment type="caution">
    <text evidence="2">The sequence shown here is derived from an EMBL/GenBank/DDBJ whole genome shotgun (WGS) entry which is preliminary data.</text>
</comment>
<dbReference type="AlphaFoldDB" id="A0A6A3J6T6"/>
<dbReference type="PANTHER" id="PTHR44329:SF214">
    <property type="entry name" value="PROTEIN KINASE DOMAIN-CONTAINING PROTEIN"/>
    <property type="match status" value="1"/>
</dbReference>
<dbReference type="Gene3D" id="1.10.510.10">
    <property type="entry name" value="Transferase(Phosphotransferase) domain 1"/>
    <property type="match status" value="2"/>
</dbReference>
<evidence type="ECO:0000259" key="1">
    <source>
        <dbReference type="PROSITE" id="PS50011"/>
    </source>
</evidence>
<keyword evidence="5" id="KW-1185">Reference proteome</keyword>
<dbReference type="EMBL" id="QXFT01002444">
    <property type="protein sequence ID" value="KAE9298170.1"/>
    <property type="molecule type" value="Genomic_DNA"/>
</dbReference>
<feature type="domain" description="Protein kinase" evidence="1">
    <location>
        <begin position="564"/>
        <end position="815"/>
    </location>
</feature>
<name>A0A6A3J6T6_9STRA</name>
<dbReference type="GO" id="GO:0005524">
    <property type="term" value="F:ATP binding"/>
    <property type="evidence" value="ECO:0007669"/>
    <property type="project" value="InterPro"/>
</dbReference>
<reference evidence="2 4" key="1">
    <citation type="submission" date="2018-09" db="EMBL/GenBank/DDBJ databases">
        <title>Genomic investigation of the strawberry pathogen Phytophthora fragariae indicates pathogenicity is determined by transcriptional variation in three key races.</title>
        <authorList>
            <person name="Adams T.M."/>
            <person name="Armitage A.D."/>
            <person name="Sobczyk M.K."/>
            <person name="Bates H.J."/>
            <person name="Dunwell J.M."/>
            <person name="Nellist C.F."/>
            <person name="Harrison R.J."/>
        </authorList>
    </citation>
    <scope>NUCLEOTIDE SEQUENCE [LARGE SCALE GENOMIC DNA]</scope>
    <source>
        <strain evidence="2 4">SCRP249</strain>
        <strain evidence="3 5">SCRP333</strain>
    </source>
</reference>
<protein>
    <recommendedName>
        <fullName evidence="1">Protein kinase domain-containing protein</fullName>
    </recommendedName>
</protein>
<evidence type="ECO:0000313" key="4">
    <source>
        <dbReference type="Proteomes" id="UP000429607"/>
    </source>
</evidence>
<dbReference type="InterPro" id="IPR051681">
    <property type="entry name" value="Ser/Thr_Kinases-Pseudokinases"/>
</dbReference>
<dbReference type="Proteomes" id="UP000434957">
    <property type="component" value="Unassembled WGS sequence"/>
</dbReference>
<dbReference type="GO" id="GO:0004674">
    <property type="term" value="F:protein serine/threonine kinase activity"/>
    <property type="evidence" value="ECO:0007669"/>
    <property type="project" value="TreeGrafter"/>
</dbReference>
<dbReference type="PROSITE" id="PS00108">
    <property type="entry name" value="PROTEIN_KINASE_ST"/>
    <property type="match status" value="1"/>
</dbReference>
<organism evidence="2 4">
    <name type="scientific">Phytophthora rubi</name>
    <dbReference type="NCBI Taxonomy" id="129364"/>
    <lineage>
        <taxon>Eukaryota</taxon>
        <taxon>Sar</taxon>
        <taxon>Stramenopiles</taxon>
        <taxon>Oomycota</taxon>
        <taxon>Peronosporomycetes</taxon>
        <taxon>Peronosporales</taxon>
        <taxon>Peronosporaceae</taxon>
        <taxon>Phytophthora</taxon>
    </lineage>
</organism>
<evidence type="ECO:0000313" key="2">
    <source>
        <dbReference type="EMBL" id="KAE8989108.1"/>
    </source>
</evidence>
<dbReference type="InterPro" id="IPR001245">
    <property type="entry name" value="Ser-Thr/Tyr_kinase_cat_dom"/>
</dbReference>